<evidence type="ECO:0000313" key="5">
    <source>
        <dbReference type="EMBL" id="OZG69573.1"/>
    </source>
</evidence>
<dbReference type="CDD" id="cd01392">
    <property type="entry name" value="HTH_LacI"/>
    <property type="match status" value="1"/>
</dbReference>
<dbReference type="InterPro" id="IPR010982">
    <property type="entry name" value="Lambda_DNA-bd_dom_sf"/>
</dbReference>
<dbReference type="InterPro" id="IPR000843">
    <property type="entry name" value="HTH_LacI"/>
</dbReference>
<name>A0A261GEA4_9BIFI</name>
<dbReference type="EMBL" id="CP062938">
    <property type="protein sequence ID" value="QOL32117.1"/>
    <property type="molecule type" value="Genomic_DNA"/>
</dbReference>
<keyword evidence="8" id="KW-1185">Reference proteome</keyword>
<proteinExistence type="predicted"/>
<dbReference type="Gene3D" id="3.40.50.2300">
    <property type="match status" value="2"/>
</dbReference>
<dbReference type="SUPFAM" id="SSF47413">
    <property type="entry name" value="lambda repressor-like DNA-binding domains"/>
    <property type="match status" value="1"/>
</dbReference>
<feature type="domain" description="HTH lacI-type" evidence="4">
    <location>
        <begin position="2"/>
        <end position="56"/>
    </location>
</feature>
<dbReference type="EMBL" id="MWWZ01000002">
    <property type="protein sequence ID" value="OZG69573.1"/>
    <property type="molecule type" value="Genomic_DNA"/>
</dbReference>
<dbReference type="Gene3D" id="1.10.260.40">
    <property type="entry name" value="lambda repressor-like DNA-binding domains"/>
    <property type="match status" value="1"/>
</dbReference>
<dbReference type="SUPFAM" id="SSF53822">
    <property type="entry name" value="Periplasmic binding protein-like I"/>
    <property type="match status" value="1"/>
</dbReference>
<accession>A0A261GEA4</accession>
<dbReference type="Pfam" id="PF00356">
    <property type="entry name" value="LacI"/>
    <property type="match status" value="1"/>
</dbReference>
<gene>
    <name evidence="6" type="ORF">BE0216_06305</name>
    <name evidence="5" type="ORF">BEUL_0165</name>
</gene>
<dbReference type="PROSITE" id="PS00356">
    <property type="entry name" value="HTH_LACI_1"/>
    <property type="match status" value="1"/>
</dbReference>
<evidence type="ECO:0000256" key="2">
    <source>
        <dbReference type="ARBA" id="ARBA00023125"/>
    </source>
</evidence>
<evidence type="ECO:0000313" key="8">
    <source>
        <dbReference type="Proteomes" id="UP000593943"/>
    </source>
</evidence>
<evidence type="ECO:0000313" key="6">
    <source>
        <dbReference type="EMBL" id="QOL32117.1"/>
    </source>
</evidence>
<dbReference type="KEGG" id="beu:BE0216_06305"/>
<dbReference type="Proteomes" id="UP000593943">
    <property type="component" value="Chromosome"/>
</dbReference>
<dbReference type="GO" id="GO:0003700">
    <property type="term" value="F:DNA-binding transcription factor activity"/>
    <property type="evidence" value="ECO:0007669"/>
    <property type="project" value="TreeGrafter"/>
</dbReference>
<evidence type="ECO:0000256" key="1">
    <source>
        <dbReference type="ARBA" id="ARBA00023015"/>
    </source>
</evidence>
<keyword evidence="1" id="KW-0805">Transcription regulation</keyword>
<sequence>MVTLDDVAARAGVSRMTASNALRGKTVVKAETARRVLAAAEALGYRPNIAARQLSSGRTHVIGLTMTDFDLIFPADLAASVSDLAQERGYQAIVQQTRFSRDFEQRVLASPATQVCDGTIVCWPSSDAADILAFGRTQPLVFFDGFGLEDQADCVFTPCVEGMRAAARHLAQQGCRNVLVIGDAYAPPEELATANTSGRRRLLGAMRGLRESGLEYRAENVYACLWSRQGGYELMTRILAERRDFDGVCCLNDPLAIGALKALTDAGVSVPHEVAIVGFDGVEDGRYTTPGLTSVCVDAGEVAAACLDLLIARLDGRSAGSGATDATDAYAPQIRTVGFTLARRGSAERKPAL</sequence>
<protein>
    <submittedName>
        <fullName evidence="6">LacI family DNA-binding transcriptional regulator</fullName>
    </submittedName>
    <submittedName>
        <fullName evidence="5">Purine operon repressor</fullName>
    </submittedName>
</protein>
<dbReference type="OrthoDB" id="2854648at2"/>
<evidence type="ECO:0000259" key="4">
    <source>
        <dbReference type="PROSITE" id="PS50932"/>
    </source>
</evidence>
<dbReference type="InterPro" id="IPR046335">
    <property type="entry name" value="LacI/GalR-like_sensor"/>
</dbReference>
<dbReference type="PROSITE" id="PS50932">
    <property type="entry name" value="HTH_LACI_2"/>
    <property type="match status" value="1"/>
</dbReference>
<reference evidence="5 7" key="1">
    <citation type="journal article" date="2017" name="BMC Genomics">
        <title>Comparative genomic and phylogenomic analyses of the Bifidobacteriaceae family.</title>
        <authorList>
            <person name="Lugli G.A."/>
            <person name="Milani C."/>
            <person name="Turroni F."/>
            <person name="Duranti S."/>
            <person name="Mancabelli L."/>
            <person name="Mangifesta M."/>
            <person name="Ferrario C."/>
            <person name="Modesto M."/>
            <person name="Mattarelli P."/>
            <person name="Jiri K."/>
            <person name="van Sinderen D."/>
            <person name="Ventura M."/>
        </authorList>
    </citation>
    <scope>NUCLEOTIDE SEQUENCE [LARGE SCALE GENOMIC DNA]</scope>
    <source>
        <strain evidence="5 7">DSM 100216</strain>
    </source>
</reference>
<dbReference type="InterPro" id="IPR028082">
    <property type="entry name" value="Peripla_BP_I"/>
</dbReference>
<evidence type="ECO:0000256" key="3">
    <source>
        <dbReference type="ARBA" id="ARBA00023163"/>
    </source>
</evidence>
<dbReference type="SMART" id="SM00354">
    <property type="entry name" value="HTH_LACI"/>
    <property type="match status" value="1"/>
</dbReference>
<dbReference type="GO" id="GO:0000976">
    <property type="term" value="F:transcription cis-regulatory region binding"/>
    <property type="evidence" value="ECO:0007669"/>
    <property type="project" value="TreeGrafter"/>
</dbReference>
<dbReference type="PANTHER" id="PTHR30146:SF109">
    <property type="entry name" value="HTH-TYPE TRANSCRIPTIONAL REGULATOR GALS"/>
    <property type="match status" value="1"/>
</dbReference>
<dbReference type="CDD" id="cd06267">
    <property type="entry name" value="PBP1_LacI_sugar_binding-like"/>
    <property type="match status" value="1"/>
</dbReference>
<keyword evidence="3" id="KW-0804">Transcription</keyword>
<dbReference type="Proteomes" id="UP000216057">
    <property type="component" value="Unassembled WGS sequence"/>
</dbReference>
<evidence type="ECO:0000313" key="7">
    <source>
        <dbReference type="Proteomes" id="UP000216057"/>
    </source>
</evidence>
<organism evidence="5 7">
    <name type="scientific">Bifidobacterium eulemuris</name>
    <dbReference type="NCBI Taxonomy" id="1765219"/>
    <lineage>
        <taxon>Bacteria</taxon>
        <taxon>Bacillati</taxon>
        <taxon>Actinomycetota</taxon>
        <taxon>Actinomycetes</taxon>
        <taxon>Bifidobacteriales</taxon>
        <taxon>Bifidobacteriaceae</taxon>
        <taxon>Bifidobacterium</taxon>
    </lineage>
</organism>
<dbReference type="Pfam" id="PF13377">
    <property type="entry name" value="Peripla_BP_3"/>
    <property type="match status" value="1"/>
</dbReference>
<keyword evidence="2 6" id="KW-0238">DNA-binding</keyword>
<reference evidence="6 8" key="2">
    <citation type="submission" date="2020-10" db="EMBL/GenBank/DDBJ databases">
        <title>Genome sequencing of Bifidobacterium eulemuris_DSMZ_100216.</title>
        <authorList>
            <person name="Kim J."/>
        </authorList>
    </citation>
    <scope>NUCLEOTIDE SEQUENCE [LARGE SCALE GENOMIC DNA]</scope>
    <source>
        <strain evidence="6 8">DSM 100216</strain>
    </source>
</reference>
<dbReference type="RefSeq" id="WP_094635887.1">
    <property type="nucleotide sequence ID" value="NZ_CP062938.1"/>
</dbReference>
<dbReference type="PANTHER" id="PTHR30146">
    <property type="entry name" value="LACI-RELATED TRANSCRIPTIONAL REPRESSOR"/>
    <property type="match status" value="1"/>
</dbReference>
<dbReference type="AlphaFoldDB" id="A0A261GEA4"/>